<dbReference type="GO" id="GO:0005216">
    <property type="term" value="F:monoatomic ion channel activity"/>
    <property type="evidence" value="ECO:0007669"/>
    <property type="project" value="InterPro"/>
</dbReference>
<evidence type="ECO:0000256" key="7">
    <source>
        <dbReference type="ARBA" id="ARBA00023303"/>
    </source>
</evidence>
<dbReference type="AlphaFoldDB" id="A0A1I8HFL9"/>
<dbReference type="PANTHER" id="PTHR47143:SF1">
    <property type="entry name" value="ION_TRANS DOMAIN-CONTAINING PROTEIN"/>
    <property type="match status" value="1"/>
</dbReference>
<evidence type="ECO:0000256" key="4">
    <source>
        <dbReference type="ARBA" id="ARBA00023043"/>
    </source>
</evidence>
<dbReference type="InterPro" id="IPR036770">
    <property type="entry name" value="Ankyrin_rpt-contain_sf"/>
</dbReference>
<keyword evidence="7" id="KW-0407">Ion channel</keyword>
<dbReference type="PROSITE" id="PS50088">
    <property type="entry name" value="ANK_REPEAT"/>
    <property type="match status" value="1"/>
</dbReference>
<dbReference type="PANTHER" id="PTHR47143">
    <property type="entry name" value="TRANSIENT RECEPTOR POTENTIAL CATION CHANNEL PROTEIN PAINLESS"/>
    <property type="match status" value="1"/>
</dbReference>
<keyword evidence="4 8" id="KW-0040">ANK repeat</keyword>
<dbReference type="GO" id="GO:1902495">
    <property type="term" value="C:transmembrane transporter complex"/>
    <property type="evidence" value="ECO:0007669"/>
    <property type="project" value="TreeGrafter"/>
</dbReference>
<dbReference type="InterPro" id="IPR052076">
    <property type="entry name" value="TRP_cation_channel"/>
</dbReference>
<keyword evidence="5" id="KW-0406">Ion transport</keyword>
<dbReference type="WBParaSite" id="maker-uti_cns_0005947-snap-gene-0.11-mRNA-1">
    <property type="protein sequence ID" value="maker-uti_cns_0005947-snap-gene-0.11-mRNA-1"/>
    <property type="gene ID" value="maker-uti_cns_0005947-snap-gene-0.11"/>
</dbReference>
<keyword evidence="3" id="KW-0677">Repeat</keyword>
<dbReference type="SUPFAM" id="SSF48403">
    <property type="entry name" value="Ankyrin repeat"/>
    <property type="match status" value="1"/>
</dbReference>
<proteinExistence type="predicted"/>
<feature type="transmembrane region" description="Helical" evidence="9">
    <location>
        <begin position="158"/>
        <end position="182"/>
    </location>
</feature>
<name>A0A1I8HFL9_9PLAT</name>
<feature type="transmembrane region" description="Helical" evidence="9">
    <location>
        <begin position="226"/>
        <end position="245"/>
    </location>
</feature>
<keyword evidence="2" id="KW-0716">Sensory transduction</keyword>
<dbReference type="Proteomes" id="UP000095280">
    <property type="component" value="Unplaced"/>
</dbReference>
<evidence type="ECO:0000313" key="11">
    <source>
        <dbReference type="WBParaSite" id="maker-uti_cns_0005947-snap-gene-0.11-mRNA-1"/>
    </source>
</evidence>
<dbReference type="Gene3D" id="1.25.40.20">
    <property type="entry name" value="Ankyrin repeat-containing domain"/>
    <property type="match status" value="1"/>
</dbReference>
<evidence type="ECO:0000256" key="3">
    <source>
        <dbReference type="ARBA" id="ARBA00022737"/>
    </source>
</evidence>
<keyword evidence="9" id="KW-0812">Transmembrane</keyword>
<feature type="transmembrane region" description="Helical" evidence="9">
    <location>
        <begin position="323"/>
        <end position="346"/>
    </location>
</feature>
<reference evidence="11" key="1">
    <citation type="submission" date="2016-11" db="UniProtKB">
        <authorList>
            <consortium name="WormBaseParasite"/>
        </authorList>
    </citation>
    <scope>IDENTIFICATION</scope>
</reference>
<feature type="transmembrane region" description="Helical" evidence="9">
    <location>
        <begin position="257"/>
        <end position="278"/>
    </location>
</feature>
<organism evidence="10 11">
    <name type="scientific">Macrostomum lignano</name>
    <dbReference type="NCBI Taxonomy" id="282301"/>
    <lineage>
        <taxon>Eukaryota</taxon>
        <taxon>Metazoa</taxon>
        <taxon>Spiralia</taxon>
        <taxon>Lophotrochozoa</taxon>
        <taxon>Platyhelminthes</taxon>
        <taxon>Rhabditophora</taxon>
        <taxon>Macrostomorpha</taxon>
        <taxon>Macrostomida</taxon>
        <taxon>Macrostomidae</taxon>
        <taxon>Macrostomum</taxon>
    </lineage>
</organism>
<keyword evidence="6" id="KW-0325">Glycoprotein</keyword>
<feature type="transmembrane region" description="Helical" evidence="9">
    <location>
        <begin position="394"/>
        <end position="415"/>
    </location>
</feature>
<sequence>NTALHYAAKEDSTGRCVRLLLEYSAPISENNSSETAVDFAIFVSNREALEIFFSEQYWSWTMAYRRENGRTHMDKLIEHSLEFATKVLDYGISTTVRDPMDKNFAVIYNYSLIDPGPDDPASQPHRYLALMTMARFKQLDLLKHPLSSAVMQEKWTKFAITSLLVDLIFYVLFLTCLTIFVMDQGPLRPTEMDEQGCRNTSAGMKQPVNATSSFGSGSGRPKLTNWRIIVEKSVVTCLLLIRILLELLKLIHKRLSYFMSIEVYFYLSLYFSTFLFMYPPDSEPCMWNWMFGLVSIVLAWSLVLFQIECVSFTGLYSLMFQKVLASLVKVLLIFCFFIMAFAMAFYSSMRSSTPFSTVPYAILKTFDMTVGELEFVTYFVTADYGSFQTAVQCVFTAFVVIMPIALMNLLIGIAVGDIEGITRDAELQLLA</sequence>
<evidence type="ECO:0000256" key="8">
    <source>
        <dbReference type="PROSITE-ProRule" id="PRU00023"/>
    </source>
</evidence>
<dbReference type="PROSITE" id="PS50297">
    <property type="entry name" value="ANK_REP_REGION"/>
    <property type="match status" value="1"/>
</dbReference>
<keyword evidence="9" id="KW-0472">Membrane</keyword>
<feature type="repeat" description="ANK" evidence="8">
    <location>
        <begin position="1"/>
        <end position="32"/>
    </location>
</feature>
<evidence type="ECO:0000313" key="10">
    <source>
        <dbReference type="Proteomes" id="UP000095280"/>
    </source>
</evidence>
<keyword evidence="9" id="KW-1133">Transmembrane helix</keyword>
<evidence type="ECO:0000256" key="1">
    <source>
        <dbReference type="ARBA" id="ARBA00022448"/>
    </source>
</evidence>
<accession>A0A1I8HFL9</accession>
<evidence type="ECO:0000256" key="2">
    <source>
        <dbReference type="ARBA" id="ARBA00022606"/>
    </source>
</evidence>
<keyword evidence="1" id="KW-0813">Transport</keyword>
<feature type="transmembrane region" description="Helical" evidence="9">
    <location>
        <begin position="290"/>
        <end position="316"/>
    </location>
</feature>
<dbReference type="InterPro" id="IPR002110">
    <property type="entry name" value="Ankyrin_rpt"/>
</dbReference>
<evidence type="ECO:0000256" key="9">
    <source>
        <dbReference type="SAM" id="Phobius"/>
    </source>
</evidence>
<protein>
    <submittedName>
        <fullName evidence="11">ANK_REP_REGION domain-containing protein</fullName>
    </submittedName>
</protein>
<evidence type="ECO:0000256" key="5">
    <source>
        <dbReference type="ARBA" id="ARBA00023065"/>
    </source>
</evidence>
<evidence type="ECO:0000256" key="6">
    <source>
        <dbReference type="ARBA" id="ARBA00023180"/>
    </source>
</evidence>
<keyword evidence="10" id="KW-1185">Reference proteome</keyword>